<gene>
    <name evidence="3" type="ORF">WKI299_LOCUS13586</name>
</gene>
<organism evidence="3 4">
    <name type="scientific">Rotaria magnacalcarata</name>
    <dbReference type="NCBI Taxonomy" id="392030"/>
    <lineage>
        <taxon>Eukaryota</taxon>
        <taxon>Metazoa</taxon>
        <taxon>Spiralia</taxon>
        <taxon>Gnathifera</taxon>
        <taxon>Rotifera</taxon>
        <taxon>Eurotatoria</taxon>
        <taxon>Bdelloidea</taxon>
        <taxon>Philodinida</taxon>
        <taxon>Philodinidae</taxon>
        <taxon>Rotaria</taxon>
    </lineage>
</organism>
<dbReference type="InterPro" id="IPR029526">
    <property type="entry name" value="PGBD"/>
</dbReference>
<comment type="caution">
    <text evidence="3">The sequence shown here is derived from an EMBL/GenBank/DDBJ whole genome shotgun (WGS) entry which is preliminary data.</text>
</comment>
<name>A0A816R1B1_9BILA</name>
<dbReference type="Proteomes" id="UP000663856">
    <property type="component" value="Unassembled WGS sequence"/>
</dbReference>
<accession>A0A816R1B1</accession>
<protein>
    <recommendedName>
        <fullName evidence="2">PiggyBac transposable element-derived protein domain-containing protein</fullName>
    </recommendedName>
</protein>
<dbReference type="AlphaFoldDB" id="A0A816R1B1"/>
<dbReference type="EMBL" id="CAJNRF010005149">
    <property type="protein sequence ID" value="CAF2067847.1"/>
    <property type="molecule type" value="Genomic_DNA"/>
</dbReference>
<dbReference type="Pfam" id="PF13843">
    <property type="entry name" value="DDE_Tnp_1_7"/>
    <property type="match status" value="1"/>
</dbReference>
<feature type="compositionally biased region" description="Acidic residues" evidence="1">
    <location>
        <begin position="21"/>
        <end position="43"/>
    </location>
</feature>
<proteinExistence type="predicted"/>
<evidence type="ECO:0000313" key="3">
    <source>
        <dbReference type="EMBL" id="CAF2067847.1"/>
    </source>
</evidence>
<reference evidence="3" key="1">
    <citation type="submission" date="2021-02" db="EMBL/GenBank/DDBJ databases">
        <authorList>
            <person name="Nowell W R."/>
        </authorList>
    </citation>
    <scope>NUCLEOTIDE SEQUENCE</scope>
</reference>
<evidence type="ECO:0000256" key="1">
    <source>
        <dbReference type="SAM" id="MobiDB-lite"/>
    </source>
</evidence>
<sequence length="267" mass="30836">MRNLNVLMMDNTNELDKNISDGDDSNSDPDYSDIETESDDTSIDEFISKDDDPSDSDSTGANQACGRIPAINIMKAKPGAVTSVAAIMDTFKLFMTDKILNEIIFHTNRYAKRYLHQQEQKRSECGGSQTILFQWKDLDHAELEAFLGLLIQSGIGHSNHESITQLWDISDSLPILYQATMSSHRFKDLLRFLRFDHRQRRDKSDRLAPIWFILECFTKQLPRHFTPIENLTIDEQLVPFRGHCFFVQYMPKKPSKYGLEFWLLCDA</sequence>
<dbReference type="PANTHER" id="PTHR46599">
    <property type="entry name" value="PIGGYBAC TRANSPOSABLE ELEMENT-DERIVED PROTEIN 4"/>
    <property type="match status" value="1"/>
</dbReference>
<dbReference type="PANTHER" id="PTHR46599:SF6">
    <property type="entry name" value="DUAL SPECIFICITY PHOSPHATASE 26"/>
    <property type="match status" value="1"/>
</dbReference>
<feature type="region of interest" description="Disordered" evidence="1">
    <location>
        <begin position="13"/>
        <end position="63"/>
    </location>
</feature>
<feature type="domain" description="PiggyBac transposable element-derived protein" evidence="2">
    <location>
        <begin position="89"/>
        <end position="266"/>
    </location>
</feature>
<evidence type="ECO:0000259" key="2">
    <source>
        <dbReference type="Pfam" id="PF13843"/>
    </source>
</evidence>
<evidence type="ECO:0000313" key="4">
    <source>
        <dbReference type="Proteomes" id="UP000663856"/>
    </source>
</evidence>